<dbReference type="NCBIfam" id="NF003715">
    <property type="entry name" value="PRK05326.1-2"/>
    <property type="match status" value="1"/>
</dbReference>
<dbReference type="Gene3D" id="3.30.70.1450">
    <property type="entry name" value="Regulator of K+ conductance, C-terminal domain"/>
    <property type="match status" value="1"/>
</dbReference>
<dbReference type="GO" id="GO:0005886">
    <property type="term" value="C:plasma membrane"/>
    <property type="evidence" value="ECO:0007669"/>
    <property type="project" value="UniProtKB-SubCell"/>
</dbReference>
<feature type="transmembrane region" description="Helical" evidence="9">
    <location>
        <begin position="194"/>
        <end position="218"/>
    </location>
</feature>
<evidence type="ECO:0000313" key="12">
    <source>
        <dbReference type="Proteomes" id="UP000315628"/>
    </source>
</evidence>
<dbReference type="PANTHER" id="PTHR32507">
    <property type="entry name" value="NA(+)/H(+) ANTIPORTER 1"/>
    <property type="match status" value="1"/>
</dbReference>
<evidence type="ECO:0000256" key="1">
    <source>
        <dbReference type="ARBA" id="ARBA00004651"/>
    </source>
</evidence>
<evidence type="ECO:0000313" key="11">
    <source>
        <dbReference type="EMBL" id="TWD17101.1"/>
    </source>
</evidence>
<feature type="transmembrane region" description="Helical" evidence="9">
    <location>
        <begin position="344"/>
        <end position="363"/>
    </location>
</feature>
<evidence type="ECO:0000256" key="8">
    <source>
        <dbReference type="ARBA" id="ARBA00023136"/>
    </source>
</evidence>
<keyword evidence="8 9" id="KW-0472">Membrane</keyword>
<dbReference type="Proteomes" id="UP000315628">
    <property type="component" value="Unassembled WGS sequence"/>
</dbReference>
<feature type="transmembrane region" description="Helical" evidence="9">
    <location>
        <begin position="71"/>
        <end position="88"/>
    </location>
</feature>
<evidence type="ECO:0000259" key="10">
    <source>
        <dbReference type="PROSITE" id="PS51202"/>
    </source>
</evidence>
<keyword evidence="6 9" id="KW-1133">Transmembrane helix</keyword>
<keyword evidence="4" id="KW-1003">Cell membrane</keyword>
<feature type="transmembrane region" description="Helical" evidence="9">
    <location>
        <begin position="100"/>
        <end position="123"/>
    </location>
</feature>
<feature type="transmembrane region" description="Helical" evidence="9">
    <location>
        <begin position="225"/>
        <end position="245"/>
    </location>
</feature>
<evidence type="ECO:0000256" key="5">
    <source>
        <dbReference type="ARBA" id="ARBA00022692"/>
    </source>
</evidence>
<keyword evidence="12" id="KW-1185">Reference proteome</keyword>
<evidence type="ECO:0000256" key="4">
    <source>
        <dbReference type="ARBA" id="ARBA00022475"/>
    </source>
</evidence>
<dbReference type="AlphaFoldDB" id="A0A560WHD6"/>
<dbReference type="GO" id="GO:1902600">
    <property type="term" value="P:proton transmembrane transport"/>
    <property type="evidence" value="ECO:0007669"/>
    <property type="project" value="InterPro"/>
</dbReference>
<evidence type="ECO:0000256" key="3">
    <source>
        <dbReference type="ARBA" id="ARBA00022449"/>
    </source>
</evidence>
<dbReference type="NCBIfam" id="NF003716">
    <property type="entry name" value="PRK05326.1-3"/>
    <property type="match status" value="1"/>
</dbReference>
<accession>A0A560WHD6</accession>
<keyword evidence="3" id="KW-0050">Antiport</keyword>
<feature type="transmembrane region" description="Helical" evidence="9">
    <location>
        <begin position="15"/>
        <end position="37"/>
    </location>
</feature>
<dbReference type="GO" id="GO:0006813">
    <property type="term" value="P:potassium ion transport"/>
    <property type="evidence" value="ECO:0007669"/>
    <property type="project" value="InterPro"/>
</dbReference>
<dbReference type="GO" id="GO:0015297">
    <property type="term" value="F:antiporter activity"/>
    <property type="evidence" value="ECO:0007669"/>
    <property type="project" value="UniProtKB-KW"/>
</dbReference>
<protein>
    <submittedName>
        <fullName evidence="11">Potassium/proton antiporter (CPA1 family)</fullName>
    </submittedName>
</protein>
<proteinExistence type="predicted"/>
<comment type="subcellular location">
    <subcellularLocation>
        <location evidence="1">Cell membrane</location>
        <topology evidence="1">Multi-pass membrane protein</topology>
    </subcellularLocation>
</comment>
<feature type="transmembrane region" description="Helical" evidence="9">
    <location>
        <begin position="369"/>
        <end position="387"/>
    </location>
</feature>
<feature type="transmembrane region" description="Helical" evidence="9">
    <location>
        <begin position="312"/>
        <end position="332"/>
    </location>
</feature>
<dbReference type="InterPro" id="IPR036721">
    <property type="entry name" value="RCK_C_sf"/>
</dbReference>
<dbReference type="GO" id="GO:0008324">
    <property type="term" value="F:monoatomic cation transmembrane transporter activity"/>
    <property type="evidence" value="ECO:0007669"/>
    <property type="project" value="InterPro"/>
</dbReference>
<dbReference type="Pfam" id="PF00999">
    <property type="entry name" value="Na_H_Exchanger"/>
    <property type="match status" value="1"/>
</dbReference>
<keyword evidence="2" id="KW-0813">Transport</keyword>
<evidence type="ECO:0000256" key="9">
    <source>
        <dbReference type="SAM" id="Phobius"/>
    </source>
</evidence>
<sequence length="513" mass="53197">MGWSAADALVDADSLGPVLLVSAAVLVVCIVAVRLTARSGLPTLLAYLAVGLVLGEGGLGINFSSAEIGQVLGYSALILILAEGGLTTRWSSIRNAVAPAVTLSTVGVVVSVFVTAAAAHWLLGWSWQVSLLVGAIVSSTDAAAVFSVLRTVPLPRRISGMLEAESGFNDAPVVMLVVAITTSLANPAEAQPWWMIGILAVVQLSVGTVIGAAVGYVGGGLLRRTAAATSGLFAIGVVSVSVLAFGAATVVGTSGFIACYVAALVMGNMSLPHRSAMLGFAESVGWLAQIGLFVMLGLLASPSGFVDQLTPALVLGLVLLLLARPVSVIVSLTPFRVGWRDQVFLSWAGLRGAVPVVLATVPVTVGVDGVSWIFDLVFVLVVLFTLIQAPSLPWVARHLGVTESGHTQDLTVESEPLESIDADLVEVAVEEGSRLHGVQVFELRLPKGANVALIVRDDGSFVPSPTTPIRVGDQLLVVSSRGLRSEVERRVRAVSRHGRLAGWIPEPSGSDAR</sequence>
<feature type="transmembrane region" description="Helical" evidence="9">
    <location>
        <begin position="283"/>
        <end position="300"/>
    </location>
</feature>
<comment type="caution">
    <text evidence="11">The sequence shown here is derived from an EMBL/GenBank/DDBJ whole genome shotgun (WGS) entry which is preliminary data.</text>
</comment>
<evidence type="ECO:0000256" key="2">
    <source>
        <dbReference type="ARBA" id="ARBA00022448"/>
    </source>
</evidence>
<feature type="transmembrane region" description="Helical" evidence="9">
    <location>
        <begin position="44"/>
        <end position="65"/>
    </location>
</feature>
<name>A0A560WHD6_9MICO</name>
<dbReference type="SUPFAM" id="SSF116726">
    <property type="entry name" value="TrkA C-terminal domain-like"/>
    <property type="match status" value="1"/>
</dbReference>
<dbReference type="PROSITE" id="PS51202">
    <property type="entry name" value="RCK_C"/>
    <property type="match status" value="1"/>
</dbReference>
<dbReference type="PANTHER" id="PTHR32507:SF7">
    <property type="entry name" value="K(+)_H(+) ANTIPORTER NHAP2"/>
    <property type="match status" value="1"/>
</dbReference>
<feature type="domain" description="RCK C-terminal" evidence="10">
    <location>
        <begin position="412"/>
        <end position="493"/>
    </location>
</feature>
<dbReference type="Pfam" id="PF02080">
    <property type="entry name" value="TrkA_C"/>
    <property type="match status" value="1"/>
</dbReference>
<evidence type="ECO:0000256" key="7">
    <source>
        <dbReference type="ARBA" id="ARBA00023065"/>
    </source>
</evidence>
<dbReference type="EMBL" id="VIUW01000001">
    <property type="protein sequence ID" value="TWD17101.1"/>
    <property type="molecule type" value="Genomic_DNA"/>
</dbReference>
<gene>
    <name evidence="11" type="ORF">FB557_0661</name>
</gene>
<dbReference type="InterPro" id="IPR038770">
    <property type="entry name" value="Na+/solute_symporter_sf"/>
</dbReference>
<dbReference type="InterPro" id="IPR006037">
    <property type="entry name" value="RCK_C"/>
</dbReference>
<keyword evidence="7" id="KW-0406">Ion transport</keyword>
<feature type="transmembrane region" description="Helical" evidence="9">
    <location>
        <begin position="129"/>
        <end position="149"/>
    </location>
</feature>
<organism evidence="11 12">
    <name type="scientific">Marihabitans asiaticum</name>
    <dbReference type="NCBI Taxonomy" id="415218"/>
    <lineage>
        <taxon>Bacteria</taxon>
        <taxon>Bacillati</taxon>
        <taxon>Actinomycetota</taxon>
        <taxon>Actinomycetes</taxon>
        <taxon>Micrococcales</taxon>
        <taxon>Intrasporangiaceae</taxon>
        <taxon>Marihabitans</taxon>
    </lineage>
</organism>
<dbReference type="Gene3D" id="1.20.1530.20">
    <property type="match status" value="1"/>
</dbReference>
<reference evidence="11 12" key="1">
    <citation type="submission" date="2019-06" db="EMBL/GenBank/DDBJ databases">
        <title>Sequencing the genomes of 1000 actinobacteria strains.</title>
        <authorList>
            <person name="Klenk H.-P."/>
        </authorList>
    </citation>
    <scope>NUCLEOTIDE SEQUENCE [LARGE SCALE GENOMIC DNA]</scope>
    <source>
        <strain evidence="11 12">DSM 18935</strain>
    </source>
</reference>
<dbReference type="InterPro" id="IPR006153">
    <property type="entry name" value="Cation/H_exchanger_TM"/>
</dbReference>
<dbReference type="RefSeq" id="WP_246074353.1">
    <property type="nucleotide sequence ID" value="NZ_BAAAYT010000002.1"/>
</dbReference>
<keyword evidence="5 9" id="KW-0812">Transmembrane</keyword>
<evidence type="ECO:0000256" key="6">
    <source>
        <dbReference type="ARBA" id="ARBA00022989"/>
    </source>
</evidence>